<name>A0A197KCU3_9FUNG</name>
<dbReference type="EMBL" id="KV442018">
    <property type="protein sequence ID" value="OAQ34209.1"/>
    <property type="molecule type" value="Genomic_DNA"/>
</dbReference>
<evidence type="ECO:0000256" key="1">
    <source>
        <dbReference type="SAM" id="Phobius"/>
    </source>
</evidence>
<dbReference type="Proteomes" id="UP000078512">
    <property type="component" value="Unassembled WGS sequence"/>
</dbReference>
<evidence type="ECO:0000313" key="2">
    <source>
        <dbReference type="EMBL" id="OAQ34209.1"/>
    </source>
</evidence>
<keyword evidence="1" id="KW-1133">Transmembrane helix</keyword>
<keyword evidence="1" id="KW-0812">Transmembrane</keyword>
<sequence length="170" mass="19307">MLNRITLILEIFQLARVSHLDGKHARAQQSKKPRLQDMTDTAALFLFSMGVVFFLFLLSFSLSIAHLFWASLFSLDLSVVDGRIATFLVRWLFFVHVIHPIQCQQLCFVVNLADELTLVRGHERLLFFISLTLSIDIPFLYVHTTPLSNWSGVEAVSFFPLAASMSSTLC</sequence>
<keyword evidence="3" id="KW-1185">Reference proteome</keyword>
<keyword evidence="1" id="KW-0472">Membrane</keyword>
<feature type="transmembrane region" description="Helical" evidence="1">
    <location>
        <begin position="125"/>
        <end position="142"/>
    </location>
</feature>
<dbReference type="AlphaFoldDB" id="A0A197KCU3"/>
<gene>
    <name evidence="2" type="ORF">K457DRAFT_819328</name>
</gene>
<reference evidence="2 3" key="1">
    <citation type="submission" date="2016-05" db="EMBL/GenBank/DDBJ databases">
        <title>Genome sequencing reveals origins of a unique bacterial endosymbiosis in the earliest lineages of terrestrial Fungi.</title>
        <authorList>
            <consortium name="DOE Joint Genome Institute"/>
            <person name="Uehling J."/>
            <person name="Gryganskyi A."/>
            <person name="Hameed K."/>
            <person name="Tschaplinski T."/>
            <person name="Misztal P."/>
            <person name="Wu S."/>
            <person name="Desiro A."/>
            <person name="Vande Pol N."/>
            <person name="Du Z.-Y."/>
            <person name="Zienkiewicz A."/>
            <person name="Zienkiewicz K."/>
            <person name="Morin E."/>
            <person name="Tisserant E."/>
            <person name="Splivallo R."/>
            <person name="Hainaut M."/>
            <person name="Henrissat B."/>
            <person name="Ohm R."/>
            <person name="Kuo A."/>
            <person name="Yan J."/>
            <person name="Lipzen A."/>
            <person name="Nolan M."/>
            <person name="Labutti K."/>
            <person name="Barry K."/>
            <person name="Goldstein A."/>
            <person name="Labbe J."/>
            <person name="Schadt C."/>
            <person name="Tuskan G."/>
            <person name="Grigoriev I."/>
            <person name="Martin F."/>
            <person name="Vilgalys R."/>
            <person name="Bonito G."/>
        </authorList>
    </citation>
    <scope>NUCLEOTIDE SEQUENCE [LARGE SCALE GENOMIC DNA]</scope>
    <source>
        <strain evidence="2 3">AG-77</strain>
    </source>
</reference>
<proteinExistence type="predicted"/>
<feature type="transmembrane region" description="Helical" evidence="1">
    <location>
        <begin position="42"/>
        <end position="69"/>
    </location>
</feature>
<accession>A0A197KCU3</accession>
<protein>
    <submittedName>
        <fullName evidence="2">Uncharacterized protein</fullName>
    </submittedName>
</protein>
<evidence type="ECO:0000313" key="3">
    <source>
        <dbReference type="Proteomes" id="UP000078512"/>
    </source>
</evidence>
<organism evidence="2 3">
    <name type="scientific">Linnemannia elongata AG-77</name>
    <dbReference type="NCBI Taxonomy" id="1314771"/>
    <lineage>
        <taxon>Eukaryota</taxon>
        <taxon>Fungi</taxon>
        <taxon>Fungi incertae sedis</taxon>
        <taxon>Mucoromycota</taxon>
        <taxon>Mortierellomycotina</taxon>
        <taxon>Mortierellomycetes</taxon>
        <taxon>Mortierellales</taxon>
        <taxon>Mortierellaceae</taxon>
        <taxon>Linnemannia</taxon>
    </lineage>
</organism>